<reference evidence="1" key="1">
    <citation type="journal article" date="2020" name="Stud. Mycol.">
        <title>101 Dothideomycetes genomes: a test case for predicting lifestyles and emergence of pathogens.</title>
        <authorList>
            <person name="Haridas S."/>
            <person name="Albert R."/>
            <person name="Binder M."/>
            <person name="Bloem J."/>
            <person name="Labutti K."/>
            <person name="Salamov A."/>
            <person name="Andreopoulos B."/>
            <person name="Baker S."/>
            <person name="Barry K."/>
            <person name="Bills G."/>
            <person name="Bluhm B."/>
            <person name="Cannon C."/>
            <person name="Castanera R."/>
            <person name="Culley D."/>
            <person name="Daum C."/>
            <person name="Ezra D."/>
            <person name="Gonzalez J."/>
            <person name="Henrissat B."/>
            <person name="Kuo A."/>
            <person name="Liang C."/>
            <person name="Lipzen A."/>
            <person name="Lutzoni F."/>
            <person name="Magnuson J."/>
            <person name="Mondo S."/>
            <person name="Nolan M."/>
            <person name="Ohm R."/>
            <person name="Pangilinan J."/>
            <person name="Park H.-J."/>
            <person name="Ramirez L."/>
            <person name="Alfaro M."/>
            <person name="Sun H."/>
            <person name="Tritt A."/>
            <person name="Yoshinaga Y."/>
            <person name="Zwiers L.-H."/>
            <person name="Turgeon B."/>
            <person name="Goodwin S."/>
            <person name="Spatafora J."/>
            <person name="Crous P."/>
            <person name="Grigoriev I."/>
        </authorList>
    </citation>
    <scope>NUCLEOTIDE SEQUENCE</scope>
    <source>
        <strain evidence="1">CBS 101060</strain>
    </source>
</reference>
<dbReference type="PANTHER" id="PTHR35205:SF1">
    <property type="entry name" value="ZU5 DOMAIN-CONTAINING PROTEIN"/>
    <property type="match status" value="1"/>
</dbReference>
<dbReference type="InterPro" id="IPR027417">
    <property type="entry name" value="P-loop_NTPase"/>
</dbReference>
<accession>A0A9P4S2N8</accession>
<protein>
    <recommendedName>
        <fullName evidence="3">NB-ARC domain-containing protein</fullName>
    </recommendedName>
</protein>
<dbReference type="SUPFAM" id="SSF52540">
    <property type="entry name" value="P-loop containing nucleoside triphosphate hydrolases"/>
    <property type="match status" value="1"/>
</dbReference>
<name>A0A9P4S2N8_9PEZI</name>
<organism evidence="1 2">
    <name type="scientific">Patellaria atrata CBS 101060</name>
    <dbReference type="NCBI Taxonomy" id="1346257"/>
    <lineage>
        <taxon>Eukaryota</taxon>
        <taxon>Fungi</taxon>
        <taxon>Dikarya</taxon>
        <taxon>Ascomycota</taxon>
        <taxon>Pezizomycotina</taxon>
        <taxon>Dothideomycetes</taxon>
        <taxon>Dothideomycetes incertae sedis</taxon>
        <taxon>Patellariales</taxon>
        <taxon>Patellariaceae</taxon>
        <taxon>Patellaria</taxon>
    </lineage>
</organism>
<dbReference type="EMBL" id="MU006111">
    <property type="protein sequence ID" value="KAF2835096.1"/>
    <property type="molecule type" value="Genomic_DNA"/>
</dbReference>
<evidence type="ECO:0000313" key="1">
    <source>
        <dbReference type="EMBL" id="KAF2835096.1"/>
    </source>
</evidence>
<sequence length="311" mass="33831">MASNVTAIPMGIELGPISGNSGTVAGYISGNAQLIGSVTETYNIQYNERLETPPSPSCDIPFCRDPDFVDRGTLLDEIHEKCSTPASRIALVGFGGVGKSQLAIEHCYRTADRSPETWVFWVHASNAARVEQGYRAIADQVKLAGRKDPQADIFELVSSWLRNEKNGKWLLVLDNADDAVSLSLQASNGHKIQASGGDRARQRHLASYLPPSKNGAVMVTSRTRSTALELVEDPDILTIEPMGIIGAQSLLRKKLGEGIDNDGIAELATALEFMPLALVQAAAYIRQRAPRCSTTREAVFEETTKLRTLFF</sequence>
<dbReference type="AlphaFoldDB" id="A0A9P4S2N8"/>
<dbReference type="PANTHER" id="PTHR35205">
    <property type="entry name" value="NB-ARC AND TPR DOMAIN PROTEIN"/>
    <property type="match status" value="1"/>
</dbReference>
<keyword evidence="2" id="KW-1185">Reference proteome</keyword>
<dbReference type="Gene3D" id="3.40.50.300">
    <property type="entry name" value="P-loop containing nucleotide triphosphate hydrolases"/>
    <property type="match status" value="1"/>
</dbReference>
<evidence type="ECO:0008006" key="3">
    <source>
        <dbReference type="Google" id="ProtNLM"/>
    </source>
</evidence>
<comment type="caution">
    <text evidence="1">The sequence shown here is derived from an EMBL/GenBank/DDBJ whole genome shotgun (WGS) entry which is preliminary data.</text>
</comment>
<gene>
    <name evidence="1" type="ORF">M501DRAFT_1020093</name>
</gene>
<evidence type="ECO:0000313" key="2">
    <source>
        <dbReference type="Proteomes" id="UP000799429"/>
    </source>
</evidence>
<dbReference type="Proteomes" id="UP000799429">
    <property type="component" value="Unassembled WGS sequence"/>
</dbReference>
<proteinExistence type="predicted"/>
<dbReference type="OrthoDB" id="20872at2759"/>